<evidence type="ECO:0000256" key="1">
    <source>
        <dbReference type="SAM" id="MobiDB-lite"/>
    </source>
</evidence>
<name>A0A1V6X6C6_PENNA</name>
<protein>
    <submittedName>
        <fullName evidence="2">Uncharacterized protein</fullName>
    </submittedName>
</protein>
<dbReference type="EMBL" id="MOOB01000113">
    <property type="protein sequence ID" value="OQE70628.1"/>
    <property type="molecule type" value="Genomic_DNA"/>
</dbReference>
<dbReference type="Proteomes" id="UP000191691">
    <property type="component" value="Unassembled WGS sequence"/>
</dbReference>
<evidence type="ECO:0000313" key="3">
    <source>
        <dbReference type="Proteomes" id="UP000191691"/>
    </source>
</evidence>
<dbReference type="OMA" id="TARIEWC"/>
<dbReference type="AlphaFoldDB" id="A0A1V6X6C6"/>
<gene>
    <name evidence="2" type="ORF">PENNAL_c0113G01399</name>
</gene>
<dbReference type="STRING" id="60175.A0A1V6X6C6"/>
<comment type="caution">
    <text evidence="2">The sequence shown here is derived from an EMBL/GenBank/DDBJ whole genome shotgun (WGS) entry which is preliminary data.</text>
</comment>
<proteinExistence type="predicted"/>
<organism evidence="2 3">
    <name type="scientific">Penicillium nalgiovense</name>
    <dbReference type="NCBI Taxonomy" id="60175"/>
    <lineage>
        <taxon>Eukaryota</taxon>
        <taxon>Fungi</taxon>
        <taxon>Dikarya</taxon>
        <taxon>Ascomycota</taxon>
        <taxon>Pezizomycotina</taxon>
        <taxon>Eurotiomycetes</taxon>
        <taxon>Eurotiomycetidae</taxon>
        <taxon>Eurotiales</taxon>
        <taxon>Aspergillaceae</taxon>
        <taxon>Penicillium</taxon>
    </lineage>
</organism>
<keyword evidence="3" id="KW-1185">Reference proteome</keyword>
<feature type="region of interest" description="Disordered" evidence="1">
    <location>
        <begin position="111"/>
        <end position="156"/>
    </location>
</feature>
<evidence type="ECO:0000313" key="2">
    <source>
        <dbReference type="EMBL" id="OQE70628.1"/>
    </source>
</evidence>
<feature type="region of interest" description="Disordered" evidence="1">
    <location>
        <begin position="1"/>
        <end position="24"/>
    </location>
</feature>
<sequence length="326" mass="36606">MSTSSEAPKASNPTNPPKRNVPKTASEWVTAAVDSQGQYPTLHTLSKVNSASKLTFTDFAAMRALWPTMRKPKQFKPGFDGRAVDKAREVVEDFPELHAYIQQKQIPLKSAQRAGKLQSDSVDMQESLPETRKKRKITPSEQHGKAPESEVEAADISSTSFSEVSAAYNSEITPGPTKDEQLVNDALLLFLRAVLVYQPELKCQWTAHRSPFSTAVFGRNQMNARTDGYLEANGEVFAIVEVKPNTRAPSKRPELLWQETGEMIAWIMHDVKHGRKCGLRRRLLVSQDNHEIFLTIANYDDRYLAYLKNGDTPFGSHQSINQSKFN</sequence>
<reference evidence="3" key="1">
    <citation type="journal article" date="2017" name="Nat. Microbiol.">
        <title>Global analysis of biosynthetic gene clusters reveals vast potential of secondary metabolite production in Penicillium species.</title>
        <authorList>
            <person name="Nielsen J.C."/>
            <person name="Grijseels S."/>
            <person name="Prigent S."/>
            <person name="Ji B."/>
            <person name="Dainat J."/>
            <person name="Nielsen K.F."/>
            <person name="Frisvad J.C."/>
            <person name="Workman M."/>
            <person name="Nielsen J."/>
        </authorList>
    </citation>
    <scope>NUCLEOTIDE SEQUENCE [LARGE SCALE GENOMIC DNA]</scope>
    <source>
        <strain evidence="3">IBT 13039</strain>
    </source>
</reference>
<accession>A0A1V6X6C6</accession>